<dbReference type="Proteomes" id="UP000326437">
    <property type="component" value="Unassembled WGS sequence"/>
</dbReference>
<reference evidence="1 2" key="1">
    <citation type="submission" date="2019-09" db="EMBL/GenBank/DDBJ databases">
        <authorList>
            <person name="Chandra G."/>
            <person name="Truman W A."/>
        </authorList>
    </citation>
    <scope>NUCLEOTIDE SEQUENCE [LARGE SCALE GENOMIC DNA]</scope>
    <source>
        <strain evidence="1">PS685</strain>
    </source>
</reference>
<protein>
    <submittedName>
        <fullName evidence="1">Uncharacterized protein</fullName>
    </submittedName>
</protein>
<dbReference type="EMBL" id="CABVHO010000403">
    <property type="protein sequence ID" value="VVN76625.1"/>
    <property type="molecule type" value="Genomic_DNA"/>
</dbReference>
<sequence length="103" mass="11550">MQVAPKPGEAWVATVGQLYLQQVHQFGTGLEFYRHIVVKNPYPALGFDPPQAFKLRRQFTRIKGLLRGQALLLTGHVVLAHLAEVPLEQIAINQRIAVVERQG</sequence>
<organism evidence="1 2">
    <name type="scientific">Pseudomonas fluorescens</name>
    <dbReference type="NCBI Taxonomy" id="294"/>
    <lineage>
        <taxon>Bacteria</taxon>
        <taxon>Pseudomonadati</taxon>
        <taxon>Pseudomonadota</taxon>
        <taxon>Gammaproteobacteria</taxon>
        <taxon>Pseudomonadales</taxon>
        <taxon>Pseudomonadaceae</taxon>
        <taxon>Pseudomonas</taxon>
    </lineage>
</organism>
<proteinExistence type="predicted"/>
<name>A0A5E7AE88_PSEFL</name>
<dbReference type="AlphaFoldDB" id="A0A5E7AE88"/>
<gene>
    <name evidence="1" type="ORF">PS685_05332</name>
</gene>
<evidence type="ECO:0000313" key="2">
    <source>
        <dbReference type="Proteomes" id="UP000326437"/>
    </source>
</evidence>
<accession>A0A5E7AE88</accession>
<evidence type="ECO:0000313" key="1">
    <source>
        <dbReference type="EMBL" id="VVN76625.1"/>
    </source>
</evidence>